<dbReference type="Pfam" id="PF09678">
    <property type="entry name" value="Caa3_CtaG"/>
    <property type="match status" value="1"/>
</dbReference>
<feature type="transmembrane region" description="Helical" evidence="6">
    <location>
        <begin position="190"/>
        <end position="212"/>
    </location>
</feature>
<keyword evidence="8" id="KW-1185">Reference proteome</keyword>
<comment type="subcellular location">
    <subcellularLocation>
        <location evidence="1">Cell membrane</location>
        <topology evidence="1">Multi-pass membrane protein</topology>
    </subcellularLocation>
</comment>
<keyword evidence="2" id="KW-1003">Cell membrane</keyword>
<keyword evidence="3 6" id="KW-0812">Transmembrane</keyword>
<accession>A0ABV8WSR4</accession>
<reference evidence="8" key="1">
    <citation type="journal article" date="2019" name="Int. J. Syst. Evol. Microbiol.">
        <title>The Global Catalogue of Microorganisms (GCM) 10K type strain sequencing project: providing services to taxonomists for standard genome sequencing and annotation.</title>
        <authorList>
            <consortium name="The Broad Institute Genomics Platform"/>
            <consortium name="The Broad Institute Genome Sequencing Center for Infectious Disease"/>
            <person name="Wu L."/>
            <person name="Ma J."/>
        </authorList>
    </citation>
    <scope>NUCLEOTIDE SEQUENCE [LARGE SCALE GENOMIC DNA]</scope>
    <source>
        <strain evidence="8">CCUG 37865</strain>
    </source>
</reference>
<feature type="transmembrane region" description="Helical" evidence="6">
    <location>
        <begin position="81"/>
        <end position="104"/>
    </location>
</feature>
<sequence length="267" mass="30135">MDNHHLQHADTFLFELVIGIILIMALSLYIGAAILSNRRRHLRRWPFIRYVFWISGIICVGLSMIGPLANRAHIDFNAHMAGHLLLGMLAPLLLVLAAPVTLLLRTLHVSAARRLTVLLRSWPLRLISHPVVASVLNIGGLWVLYTTELYRMMQHNFLLHLVIHLHVFLAGYVFTGSILYIEPIAHRFSFVYRSVVLVLALAGHAILSKYIYIEPPAGVTKTQAETGGMLMYYGGDLIDIVLIFILCMQWYKFTRPQAALSLSKSCT</sequence>
<feature type="transmembrane region" description="Helical" evidence="6">
    <location>
        <begin position="47"/>
        <end position="69"/>
    </location>
</feature>
<dbReference type="EMBL" id="JBHSDT010000003">
    <property type="protein sequence ID" value="MFC4402272.1"/>
    <property type="molecule type" value="Genomic_DNA"/>
</dbReference>
<feature type="transmembrane region" description="Helical" evidence="6">
    <location>
        <begin position="157"/>
        <end position="181"/>
    </location>
</feature>
<protein>
    <submittedName>
        <fullName evidence="7">Cytochrome c oxidase assembly protein</fullName>
    </submittedName>
</protein>
<feature type="transmembrane region" description="Helical" evidence="6">
    <location>
        <begin position="124"/>
        <end position="145"/>
    </location>
</feature>
<evidence type="ECO:0000256" key="2">
    <source>
        <dbReference type="ARBA" id="ARBA00022475"/>
    </source>
</evidence>
<keyword evidence="4 6" id="KW-1133">Transmembrane helix</keyword>
<feature type="transmembrane region" description="Helical" evidence="6">
    <location>
        <begin position="12"/>
        <end position="35"/>
    </location>
</feature>
<proteinExistence type="predicted"/>
<dbReference type="RefSeq" id="WP_390249697.1">
    <property type="nucleotide sequence ID" value="NZ_JBHSDT010000003.1"/>
</dbReference>
<dbReference type="InterPro" id="IPR019108">
    <property type="entry name" value="Caa3_assmbl_CtaG-rel"/>
</dbReference>
<evidence type="ECO:0000256" key="6">
    <source>
        <dbReference type="SAM" id="Phobius"/>
    </source>
</evidence>
<gene>
    <name evidence="7" type="ORF">ACFOY7_04180</name>
</gene>
<feature type="transmembrane region" description="Helical" evidence="6">
    <location>
        <begin position="232"/>
        <end position="251"/>
    </location>
</feature>
<dbReference type="Proteomes" id="UP001595882">
    <property type="component" value="Unassembled WGS sequence"/>
</dbReference>
<organism evidence="7 8">
    <name type="scientific">Gracilibacillus xinjiangensis</name>
    <dbReference type="NCBI Taxonomy" id="1193282"/>
    <lineage>
        <taxon>Bacteria</taxon>
        <taxon>Bacillati</taxon>
        <taxon>Bacillota</taxon>
        <taxon>Bacilli</taxon>
        <taxon>Bacillales</taxon>
        <taxon>Bacillaceae</taxon>
        <taxon>Gracilibacillus</taxon>
    </lineage>
</organism>
<evidence type="ECO:0000256" key="4">
    <source>
        <dbReference type="ARBA" id="ARBA00022989"/>
    </source>
</evidence>
<keyword evidence="5 6" id="KW-0472">Membrane</keyword>
<evidence type="ECO:0000256" key="1">
    <source>
        <dbReference type="ARBA" id="ARBA00004651"/>
    </source>
</evidence>
<evidence type="ECO:0000313" key="8">
    <source>
        <dbReference type="Proteomes" id="UP001595882"/>
    </source>
</evidence>
<name>A0ABV8WSR4_9BACI</name>
<comment type="caution">
    <text evidence="7">The sequence shown here is derived from an EMBL/GenBank/DDBJ whole genome shotgun (WGS) entry which is preliminary data.</text>
</comment>
<evidence type="ECO:0000313" key="7">
    <source>
        <dbReference type="EMBL" id="MFC4402272.1"/>
    </source>
</evidence>
<evidence type="ECO:0000256" key="5">
    <source>
        <dbReference type="ARBA" id="ARBA00023136"/>
    </source>
</evidence>
<evidence type="ECO:0000256" key="3">
    <source>
        <dbReference type="ARBA" id="ARBA00022692"/>
    </source>
</evidence>